<dbReference type="EMBL" id="RZIJ01000059">
    <property type="protein sequence ID" value="RUQ59822.1"/>
    <property type="molecule type" value="Genomic_DNA"/>
</dbReference>
<dbReference type="Pfam" id="PF00205">
    <property type="entry name" value="TPP_enzyme_M"/>
    <property type="match status" value="1"/>
</dbReference>
<dbReference type="InterPro" id="IPR012000">
    <property type="entry name" value="Thiamin_PyroP_enz_cen_dom"/>
</dbReference>
<keyword evidence="8" id="KW-1185">Reference proteome</keyword>
<feature type="domain" description="Thiamine pyrophosphate enzyme central" evidence="4">
    <location>
        <begin position="200"/>
        <end position="327"/>
    </location>
</feature>
<dbReference type="GO" id="GO:0003824">
    <property type="term" value="F:catalytic activity"/>
    <property type="evidence" value="ECO:0007669"/>
    <property type="project" value="InterPro"/>
</dbReference>
<evidence type="ECO:0000259" key="4">
    <source>
        <dbReference type="Pfam" id="PF00205"/>
    </source>
</evidence>
<reference evidence="7 8" key="1">
    <citation type="submission" date="2018-12" db="EMBL/GenBank/DDBJ databases">
        <authorList>
            <person name="Yang Y."/>
        </authorList>
    </citation>
    <scope>NUCLEOTIDE SEQUENCE [LARGE SCALE GENOMIC DNA]</scope>
    <source>
        <strain evidence="7 8">GSF71</strain>
    </source>
</reference>
<dbReference type="CDD" id="cd07039">
    <property type="entry name" value="TPP_PYR_POX"/>
    <property type="match status" value="1"/>
</dbReference>
<dbReference type="Gene3D" id="3.40.50.970">
    <property type="match status" value="2"/>
</dbReference>
<dbReference type="RefSeq" id="WP_127005176.1">
    <property type="nucleotide sequence ID" value="NZ_JBNPXW010000021.1"/>
</dbReference>
<evidence type="ECO:0000256" key="2">
    <source>
        <dbReference type="ARBA" id="ARBA00023052"/>
    </source>
</evidence>
<dbReference type="InterPro" id="IPR011766">
    <property type="entry name" value="TPP_enzyme_TPP-bd"/>
</dbReference>
<sequence length="584" mass="62872">MARTASDILVDVLVDWGVDTVFGIPGDGINGIVEALRRRQDDIRFVQVRHEEAAAFAACGYAKFTGKLGVCIATSGPGGLHLLNGLYDAKLDHQPVLAITGLQYHDLIGTHTQQDVELDKVFQDVSLFNQRIMGAAHVANITTLACRTALAHRGVVHITMPVDLQEQAASDDTRAPRNVKGHTNALFAPELPVPSEAETRRAVEILDAGQRIVIMAGQGALKATDQLERLAEKLGAVIVKALLGKAAVPDDSPFTTGQIGLLGTAPSQTALETCDTLLIAGSTFPYIEYYPKPGQARAIQIDLDAARIGLRYPTEAGLVGDCALALDILTQRVKRHDDRSFLETAQAGKADWMKLMEERGTRQDLPMKPQVAAWELGKRLTDTAIVACDSGTIATWWARQIPVKRGQMHTLSGNLATMAPGLPYAIAAQIAYPDRQVIAYVGDGGFSMLMADFVTAVKYKLPIKVIINNNSSLGQIRWEQMVMLGNPEYVCDLHPIDFAKVAEACGGTGFTIRDPKECGATLDAALAHPGPVVVDCLVDNNEPPMPAKVEAKQALHFAEALARGTPDALGLAATMFKNRAREII</sequence>
<dbReference type="InterPro" id="IPR047212">
    <property type="entry name" value="TPP_POXB-like"/>
</dbReference>
<evidence type="ECO:0000256" key="1">
    <source>
        <dbReference type="ARBA" id="ARBA00007812"/>
    </source>
</evidence>
<evidence type="ECO:0000313" key="8">
    <source>
        <dbReference type="Proteomes" id="UP000280346"/>
    </source>
</evidence>
<dbReference type="InterPro" id="IPR047210">
    <property type="entry name" value="TPP_PYR_POXB-like"/>
</dbReference>
<dbReference type="InterPro" id="IPR047211">
    <property type="entry name" value="POXB-like"/>
</dbReference>
<dbReference type="Proteomes" id="UP000280346">
    <property type="component" value="Unassembled WGS sequence"/>
</dbReference>
<dbReference type="SUPFAM" id="SSF52467">
    <property type="entry name" value="DHS-like NAD/FAD-binding domain"/>
    <property type="match status" value="1"/>
</dbReference>
<dbReference type="PANTHER" id="PTHR42981:SF2">
    <property type="entry name" value="PYRUVATE DEHYDROGENASE [UBIQUINONE]"/>
    <property type="match status" value="1"/>
</dbReference>
<feature type="domain" description="Thiamine pyrophosphate enzyme TPP-binding" evidence="5">
    <location>
        <begin position="389"/>
        <end position="536"/>
    </location>
</feature>
<gene>
    <name evidence="7" type="ORF">EJ913_30905</name>
</gene>
<comment type="caution">
    <text evidence="7">The sequence shown here is derived from an EMBL/GenBank/DDBJ whole genome shotgun (WGS) entry which is preliminary data.</text>
</comment>
<accession>A0A3S0WHR4</accession>
<keyword evidence="2 3" id="KW-0786">Thiamine pyrophosphate</keyword>
<dbReference type="GO" id="GO:0019752">
    <property type="term" value="P:carboxylic acid metabolic process"/>
    <property type="evidence" value="ECO:0007669"/>
    <property type="project" value="UniProtKB-ARBA"/>
</dbReference>
<dbReference type="Gene3D" id="3.40.50.1220">
    <property type="entry name" value="TPP-binding domain"/>
    <property type="match status" value="1"/>
</dbReference>
<dbReference type="InterPro" id="IPR029061">
    <property type="entry name" value="THDP-binding"/>
</dbReference>
<dbReference type="GO" id="GO:0000287">
    <property type="term" value="F:magnesium ion binding"/>
    <property type="evidence" value="ECO:0007669"/>
    <property type="project" value="InterPro"/>
</dbReference>
<evidence type="ECO:0000259" key="6">
    <source>
        <dbReference type="Pfam" id="PF02776"/>
    </source>
</evidence>
<dbReference type="PANTHER" id="PTHR42981">
    <property type="entry name" value="PYRUVATE DEHYDROGENASE [UBIQUINONE]"/>
    <property type="match status" value="1"/>
</dbReference>
<dbReference type="GO" id="GO:0030976">
    <property type="term" value="F:thiamine pyrophosphate binding"/>
    <property type="evidence" value="ECO:0007669"/>
    <property type="project" value="InterPro"/>
</dbReference>
<feature type="domain" description="Thiamine pyrophosphate enzyme N-terminal TPP-binding" evidence="6">
    <location>
        <begin position="4"/>
        <end position="115"/>
    </location>
</feature>
<proteinExistence type="inferred from homology"/>
<dbReference type="CDD" id="cd02014">
    <property type="entry name" value="TPP_POX"/>
    <property type="match status" value="1"/>
</dbReference>
<dbReference type="InterPro" id="IPR012001">
    <property type="entry name" value="Thiamin_PyroP_enz_TPP-bd_dom"/>
</dbReference>
<name>A0A3S0WHR4_9PROT</name>
<organism evidence="7 8">
    <name type="scientific">Azospirillum doebereinerae</name>
    <dbReference type="NCBI Taxonomy" id="92933"/>
    <lineage>
        <taxon>Bacteria</taxon>
        <taxon>Pseudomonadati</taxon>
        <taxon>Pseudomonadota</taxon>
        <taxon>Alphaproteobacteria</taxon>
        <taxon>Rhodospirillales</taxon>
        <taxon>Azospirillaceae</taxon>
        <taxon>Azospirillum</taxon>
    </lineage>
</organism>
<protein>
    <submittedName>
        <fullName evidence="7">Pyruvate oxidase</fullName>
    </submittedName>
</protein>
<evidence type="ECO:0000313" key="7">
    <source>
        <dbReference type="EMBL" id="RUQ59822.1"/>
    </source>
</evidence>
<dbReference type="SUPFAM" id="SSF52518">
    <property type="entry name" value="Thiamin diphosphate-binding fold (THDP-binding)"/>
    <property type="match status" value="2"/>
</dbReference>
<dbReference type="Pfam" id="PF02776">
    <property type="entry name" value="TPP_enzyme_N"/>
    <property type="match status" value="1"/>
</dbReference>
<dbReference type="InterPro" id="IPR029035">
    <property type="entry name" value="DHS-like_NAD/FAD-binding_dom"/>
</dbReference>
<dbReference type="OrthoDB" id="4494979at2"/>
<comment type="similarity">
    <text evidence="1 3">Belongs to the TPP enzyme family.</text>
</comment>
<evidence type="ECO:0000256" key="3">
    <source>
        <dbReference type="RuleBase" id="RU362132"/>
    </source>
</evidence>
<dbReference type="AlphaFoldDB" id="A0A3S0WHR4"/>
<dbReference type="Pfam" id="PF02775">
    <property type="entry name" value="TPP_enzyme_C"/>
    <property type="match status" value="1"/>
</dbReference>
<keyword evidence="7" id="KW-0670">Pyruvate</keyword>
<evidence type="ECO:0000259" key="5">
    <source>
        <dbReference type="Pfam" id="PF02775"/>
    </source>
</evidence>